<dbReference type="EMBL" id="CACRSW010000026">
    <property type="protein sequence ID" value="VYT04705.1"/>
    <property type="molecule type" value="Genomic_DNA"/>
</dbReference>
<gene>
    <name evidence="2" type="primary">hrsA</name>
    <name evidence="2" type="ORF">AVLFYP127_00632</name>
</gene>
<protein>
    <submittedName>
        <fullName evidence="2">Heat-responsive suppressor HrsA</fullName>
    </submittedName>
</protein>
<organism evidence="2">
    <name type="scientific">Anaerococcus vaginalis</name>
    <dbReference type="NCBI Taxonomy" id="33037"/>
    <lineage>
        <taxon>Bacteria</taxon>
        <taxon>Bacillati</taxon>
        <taxon>Bacillota</taxon>
        <taxon>Tissierellia</taxon>
        <taxon>Tissierellales</taxon>
        <taxon>Peptoniphilaceae</taxon>
        <taxon>Anaerococcus</taxon>
    </lineage>
</organism>
<dbReference type="InterPro" id="IPR016152">
    <property type="entry name" value="PTrfase/Anion_transptr"/>
</dbReference>
<dbReference type="PANTHER" id="PTHR47738">
    <property type="entry name" value="PTS SYSTEM FRUCTOSE-LIKE EIIA COMPONENT-RELATED"/>
    <property type="match status" value="1"/>
</dbReference>
<dbReference type="SUPFAM" id="SSF55804">
    <property type="entry name" value="Phoshotransferase/anion transport protein"/>
    <property type="match status" value="1"/>
</dbReference>
<dbReference type="RefSeq" id="WP_070605827.1">
    <property type="nucleotide sequence ID" value="NZ_CACRSW010000026.1"/>
</dbReference>
<reference evidence="2" key="1">
    <citation type="submission" date="2019-11" db="EMBL/GenBank/DDBJ databases">
        <authorList>
            <person name="Feng L."/>
        </authorList>
    </citation>
    <scope>NUCLEOTIDE SEQUENCE</scope>
    <source>
        <strain evidence="2">AvaginalisLFYP127</strain>
    </source>
</reference>
<feature type="domain" description="PTS EIIA type-2" evidence="1">
    <location>
        <begin position="1"/>
        <end position="147"/>
    </location>
</feature>
<name>A0A6N2TGK5_9FIRM</name>
<dbReference type="InterPro" id="IPR002178">
    <property type="entry name" value="PTS_EIIA_type-2_dom"/>
</dbReference>
<dbReference type="PANTHER" id="PTHR47738:SF3">
    <property type="entry name" value="PHOSPHOTRANSFERASE SYSTEM MANNITOL_FRUCTOSE-SPECIFIC IIA DOMAIN CONTAINING PROTEIN"/>
    <property type="match status" value="1"/>
</dbReference>
<dbReference type="AlphaFoldDB" id="A0A6N2TGK5"/>
<evidence type="ECO:0000259" key="1">
    <source>
        <dbReference type="PROSITE" id="PS51094"/>
    </source>
</evidence>
<dbReference type="Pfam" id="PF00359">
    <property type="entry name" value="PTS_EIIA_2"/>
    <property type="match status" value="1"/>
</dbReference>
<accession>A0A6N2TGK5</accession>
<dbReference type="Gene3D" id="3.40.930.10">
    <property type="entry name" value="Mannitol-specific EII, Chain A"/>
    <property type="match status" value="1"/>
</dbReference>
<evidence type="ECO:0000313" key="2">
    <source>
        <dbReference type="EMBL" id="VYT04705.1"/>
    </source>
</evidence>
<sequence>MLLEKDLIFTEQNFNNRMEIFKFLNENLINLGYVKDSFLKGLVDREKNYPTGLKTSVCGIAIPHTDSIHIKEEKLSILTLKNSVSFENMDGSEDVDVKIVIMMLIKGGNNQIEMLQKLFTLFTDSKKIEYLKNLVSEEEIIDFFNKEGIK</sequence>
<dbReference type="CDD" id="cd00211">
    <property type="entry name" value="PTS_IIA_fru"/>
    <property type="match status" value="1"/>
</dbReference>
<dbReference type="PROSITE" id="PS51094">
    <property type="entry name" value="PTS_EIIA_TYPE_2"/>
    <property type="match status" value="1"/>
</dbReference>
<proteinExistence type="predicted"/>
<dbReference type="InterPro" id="IPR051541">
    <property type="entry name" value="PTS_SugarTrans_NitroReg"/>
</dbReference>